<dbReference type="Gene3D" id="2.10.109.10">
    <property type="entry name" value="Umud Fragment, subunit A"/>
    <property type="match status" value="1"/>
</dbReference>
<name>A0ABT8B2D9_9NEIS</name>
<evidence type="ECO:0000259" key="4">
    <source>
        <dbReference type="PROSITE" id="PS50943"/>
    </source>
</evidence>
<keyword evidence="6" id="KW-1185">Reference proteome</keyword>
<dbReference type="RefSeq" id="WP_284197077.1">
    <property type="nucleotide sequence ID" value="NZ_JAUFPU010000003.1"/>
</dbReference>
<gene>
    <name evidence="5" type="ORF">QWZ03_03675</name>
</gene>
<sequence length="228" mass="25208">MRTLSERMQAAADAAKVSQADIARHLSVSRSTVNQWFNGRAHSLSADYGARVASFLNVNALWLSSGKGPMRPGEIPAGAAVAAYNDFTELDEQRYVKVPSYDVGLSAGNGNLAWVEHSEDDPLVFRASFFKARGRKPENAKALYVRGRSMEPELRDGDTVVIDIADTRIVDGEVYAVLVGDQLFIKFVDRLTDGIRLRSANPEFAAQDIRGDDLERFRVLGKKFWRAG</sequence>
<dbReference type="InterPro" id="IPR010982">
    <property type="entry name" value="Lambda_DNA-bd_dom_sf"/>
</dbReference>
<keyword evidence="3" id="KW-0804">Transcription</keyword>
<dbReference type="SMART" id="SM00530">
    <property type="entry name" value="HTH_XRE"/>
    <property type="match status" value="1"/>
</dbReference>
<organism evidence="5 6">
    <name type="scientific">Chitinimonas viridis</name>
    <dbReference type="NCBI Taxonomy" id="664880"/>
    <lineage>
        <taxon>Bacteria</taxon>
        <taxon>Pseudomonadati</taxon>
        <taxon>Pseudomonadota</taxon>
        <taxon>Betaproteobacteria</taxon>
        <taxon>Neisseriales</taxon>
        <taxon>Chitinibacteraceae</taxon>
        <taxon>Chitinimonas</taxon>
    </lineage>
</organism>
<dbReference type="Pfam" id="PF01381">
    <property type="entry name" value="HTH_3"/>
    <property type="match status" value="1"/>
</dbReference>
<dbReference type="InterPro" id="IPR036286">
    <property type="entry name" value="LexA/Signal_pep-like_sf"/>
</dbReference>
<dbReference type="CDD" id="cd06529">
    <property type="entry name" value="S24_LexA-like"/>
    <property type="match status" value="1"/>
</dbReference>
<evidence type="ECO:0000256" key="2">
    <source>
        <dbReference type="ARBA" id="ARBA00023125"/>
    </source>
</evidence>
<dbReference type="EMBL" id="JAUFPU010000003">
    <property type="protein sequence ID" value="MDN3575870.1"/>
    <property type="molecule type" value="Genomic_DNA"/>
</dbReference>
<evidence type="ECO:0000313" key="6">
    <source>
        <dbReference type="Proteomes" id="UP001180081"/>
    </source>
</evidence>
<dbReference type="Pfam" id="PF00717">
    <property type="entry name" value="Peptidase_S24"/>
    <property type="match status" value="1"/>
</dbReference>
<keyword evidence="1" id="KW-0805">Transcription regulation</keyword>
<dbReference type="InterPro" id="IPR015927">
    <property type="entry name" value="Peptidase_S24_S26A/B/C"/>
</dbReference>
<protein>
    <submittedName>
        <fullName evidence="5">S24 family peptidase</fullName>
    </submittedName>
</protein>
<dbReference type="InterPro" id="IPR039418">
    <property type="entry name" value="LexA-like"/>
</dbReference>
<keyword evidence="2" id="KW-0238">DNA-binding</keyword>
<accession>A0ABT8B2D9</accession>
<dbReference type="SUPFAM" id="SSF47413">
    <property type="entry name" value="lambda repressor-like DNA-binding domains"/>
    <property type="match status" value="1"/>
</dbReference>
<dbReference type="Proteomes" id="UP001180081">
    <property type="component" value="Unassembled WGS sequence"/>
</dbReference>
<dbReference type="PROSITE" id="PS50943">
    <property type="entry name" value="HTH_CROC1"/>
    <property type="match status" value="1"/>
</dbReference>
<dbReference type="InterPro" id="IPR001387">
    <property type="entry name" value="Cro/C1-type_HTH"/>
</dbReference>
<proteinExistence type="predicted"/>
<evidence type="ECO:0000256" key="1">
    <source>
        <dbReference type="ARBA" id="ARBA00023015"/>
    </source>
</evidence>
<dbReference type="PANTHER" id="PTHR40661:SF3">
    <property type="entry name" value="FELS-1 PROPHAGE TRANSCRIPTIONAL REGULATOR"/>
    <property type="match status" value="1"/>
</dbReference>
<feature type="domain" description="HTH cro/C1-type" evidence="4">
    <location>
        <begin position="8"/>
        <end position="63"/>
    </location>
</feature>
<reference evidence="5" key="2">
    <citation type="submission" date="2023-06" db="EMBL/GenBank/DDBJ databases">
        <authorList>
            <person name="Lucena T."/>
            <person name="Sun Q."/>
        </authorList>
    </citation>
    <scope>NUCLEOTIDE SEQUENCE</scope>
    <source>
        <strain evidence="5">CECT 7703</strain>
    </source>
</reference>
<dbReference type="SUPFAM" id="SSF51306">
    <property type="entry name" value="LexA/Signal peptidase"/>
    <property type="match status" value="1"/>
</dbReference>
<dbReference type="CDD" id="cd00093">
    <property type="entry name" value="HTH_XRE"/>
    <property type="match status" value="1"/>
</dbReference>
<dbReference type="Gene3D" id="1.10.260.40">
    <property type="entry name" value="lambda repressor-like DNA-binding domains"/>
    <property type="match status" value="1"/>
</dbReference>
<evidence type="ECO:0000256" key="3">
    <source>
        <dbReference type="ARBA" id="ARBA00023163"/>
    </source>
</evidence>
<dbReference type="PANTHER" id="PTHR40661">
    <property type="match status" value="1"/>
</dbReference>
<evidence type="ECO:0000313" key="5">
    <source>
        <dbReference type="EMBL" id="MDN3575870.1"/>
    </source>
</evidence>
<reference evidence="5" key="1">
    <citation type="journal article" date="2014" name="Int. J. Syst. Evol. Microbiol.">
        <title>Complete genome of a new Firmicutes species belonging to the dominant human colonic microbiota ('Ruminococcus bicirculans') reveals two chromosomes and a selective capacity to utilize plant glucans.</title>
        <authorList>
            <consortium name="NISC Comparative Sequencing Program"/>
            <person name="Wegmann U."/>
            <person name="Louis P."/>
            <person name="Goesmann A."/>
            <person name="Henrissat B."/>
            <person name="Duncan S.H."/>
            <person name="Flint H.J."/>
        </authorList>
    </citation>
    <scope>NUCLEOTIDE SEQUENCE</scope>
    <source>
        <strain evidence="5">CECT 7703</strain>
    </source>
</reference>
<comment type="caution">
    <text evidence="5">The sequence shown here is derived from an EMBL/GenBank/DDBJ whole genome shotgun (WGS) entry which is preliminary data.</text>
</comment>